<dbReference type="PROSITE" id="PS01035">
    <property type="entry name" value="PTS_EIIB_TYPE_1_CYS"/>
    <property type="match status" value="1"/>
</dbReference>
<dbReference type="SUPFAM" id="SSF55604">
    <property type="entry name" value="Glucose permease domain IIB"/>
    <property type="match status" value="1"/>
</dbReference>
<evidence type="ECO:0000256" key="3">
    <source>
        <dbReference type="ARBA" id="ARBA00022475"/>
    </source>
</evidence>
<organism evidence="16 17">
    <name type="scientific">Holdemania filiformis</name>
    <dbReference type="NCBI Taxonomy" id="61171"/>
    <lineage>
        <taxon>Bacteria</taxon>
        <taxon>Bacillati</taxon>
        <taxon>Bacillota</taxon>
        <taxon>Erysipelotrichia</taxon>
        <taxon>Erysipelotrichales</taxon>
        <taxon>Erysipelotrichaceae</taxon>
        <taxon>Holdemania</taxon>
    </lineage>
</organism>
<dbReference type="PANTHER" id="PTHR30175:SF1">
    <property type="entry name" value="PTS SYSTEM ARBUTIN-, CELLOBIOSE-, AND SALICIN-SPECIFIC EIIBC COMPONENT-RELATED"/>
    <property type="match status" value="1"/>
</dbReference>
<dbReference type="InterPro" id="IPR018113">
    <property type="entry name" value="PTrfase_EIIB_Cys"/>
</dbReference>
<dbReference type="FunFam" id="3.30.1360.60:FF:000001">
    <property type="entry name" value="PTS system glucose-specific IIBC component PtsG"/>
    <property type="match status" value="1"/>
</dbReference>
<name>A0A412G0U5_9FIRM</name>
<dbReference type="PROSITE" id="PS00371">
    <property type="entry name" value="PTS_EIIA_TYPE_1_HIS"/>
    <property type="match status" value="1"/>
</dbReference>
<feature type="transmembrane region" description="Helical" evidence="12">
    <location>
        <begin position="246"/>
        <end position="266"/>
    </location>
</feature>
<dbReference type="PROSITE" id="PS51103">
    <property type="entry name" value="PTS_EIIC_TYPE_1"/>
    <property type="match status" value="1"/>
</dbReference>
<feature type="domain" description="PTS EIIB type-1" evidence="14">
    <location>
        <begin position="8"/>
        <end position="90"/>
    </location>
</feature>
<evidence type="ECO:0000256" key="5">
    <source>
        <dbReference type="ARBA" id="ARBA00022679"/>
    </source>
</evidence>
<dbReference type="InterPro" id="IPR011055">
    <property type="entry name" value="Dup_hybrid_motif"/>
</dbReference>
<dbReference type="InterPro" id="IPR036878">
    <property type="entry name" value="Glu_permease_IIB"/>
</dbReference>
<feature type="transmembrane region" description="Helical" evidence="12">
    <location>
        <begin position="303"/>
        <end position="324"/>
    </location>
</feature>
<feature type="active site" description="Phosphocysteine intermediate; for EIIB activity" evidence="11">
    <location>
        <position position="30"/>
    </location>
</feature>
<feature type="transmembrane region" description="Helical" evidence="12">
    <location>
        <begin position="387"/>
        <end position="410"/>
    </location>
</feature>
<dbReference type="GO" id="GO:0015771">
    <property type="term" value="P:trehalose transport"/>
    <property type="evidence" value="ECO:0007669"/>
    <property type="project" value="TreeGrafter"/>
</dbReference>
<evidence type="ECO:0000256" key="6">
    <source>
        <dbReference type="ARBA" id="ARBA00022683"/>
    </source>
</evidence>
<keyword evidence="8" id="KW-0418">Kinase</keyword>
<dbReference type="GO" id="GO:0009401">
    <property type="term" value="P:phosphoenolpyruvate-dependent sugar phosphotransferase system"/>
    <property type="evidence" value="ECO:0007669"/>
    <property type="project" value="UniProtKB-KW"/>
</dbReference>
<dbReference type="InterPro" id="IPR003352">
    <property type="entry name" value="PTS_EIIC"/>
</dbReference>
<evidence type="ECO:0000259" key="13">
    <source>
        <dbReference type="PROSITE" id="PS51093"/>
    </source>
</evidence>
<dbReference type="SUPFAM" id="SSF51261">
    <property type="entry name" value="Duplicated hybrid motif"/>
    <property type="match status" value="1"/>
</dbReference>
<dbReference type="FunFam" id="2.70.70.10:FF:000001">
    <property type="entry name" value="PTS system glucose-specific IIA component"/>
    <property type="match status" value="1"/>
</dbReference>
<evidence type="ECO:0000256" key="10">
    <source>
        <dbReference type="ARBA" id="ARBA00023136"/>
    </source>
</evidence>
<dbReference type="NCBIfam" id="TIGR00830">
    <property type="entry name" value="PTBA"/>
    <property type="match status" value="1"/>
</dbReference>
<evidence type="ECO:0000259" key="15">
    <source>
        <dbReference type="PROSITE" id="PS51103"/>
    </source>
</evidence>
<evidence type="ECO:0000256" key="11">
    <source>
        <dbReference type="PROSITE-ProRule" id="PRU00421"/>
    </source>
</evidence>
<evidence type="ECO:0000259" key="14">
    <source>
        <dbReference type="PROSITE" id="PS51098"/>
    </source>
</evidence>
<feature type="transmembrane region" description="Helical" evidence="12">
    <location>
        <begin position="422"/>
        <end position="446"/>
    </location>
</feature>
<evidence type="ECO:0000256" key="7">
    <source>
        <dbReference type="ARBA" id="ARBA00022692"/>
    </source>
</evidence>
<evidence type="ECO:0000256" key="2">
    <source>
        <dbReference type="ARBA" id="ARBA00022448"/>
    </source>
</evidence>
<dbReference type="GO" id="GO:0008982">
    <property type="term" value="F:protein-N(PI)-phosphohistidine-sugar phosphotransferase activity"/>
    <property type="evidence" value="ECO:0007669"/>
    <property type="project" value="InterPro"/>
</dbReference>
<keyword evidence="10 12" id="KW-0472">Membrane</keyword>
<keyword evidence="6" id="KW-0598">Phosphotransferase system</keyword>
<dbReference type="PANTHER" id="PTHR30175">
    <property type="entry name" value="PHOSPHOTRANSFERASE SYSTEM TRANSPORT PROTEIN"/>
    <property type="match status" value="1"/>
</dbReference>
<feature type="domain" description="PTS EIIC type-1" evidence="15">
    <location>
        <begin position="113"/>
        <end position="465"/>
    </location>
</feature>
<feature type="transmembrane region" description="Helical" evidence="12">
    <location>
        <begin position="183"/>
        <end position="208"/>
    </location>
</feature>
<keyword evidence="2" id="KW-0813">Transport</keyword>
<accession>A0A412G0U5</accession>
<dbReference type="RefSeq" id="WP_117895058.1">
    <property type="nucleotide sequence ID" value="NZ_CABJCV010000010.1"/>
</dbReference>
<evidence type="ECO:0000256" key="1">
    <source>
        <dbReference type="ARBA" id="ARBA00004651"/>
    </source>
</evidence>
<keyword evidence="3" id="KW-1003">Cell membrane</keyword>
<dbReference type="GeneID" id="83015663"/>
<feature type="transmembrane region" description="Helical" evidence="12">
    <location>
        <begin position="272"/>
        <end position="296"/>
    </location>
</feature>
<dbReference type="Proteomes" id="UP000284178">
    <property type="component" value="Unassembled WGS sequence"/>
</dbReference>
<dbReference type="AlphaFoldDB" id="A0A412G0U5"/>
<dbReference type="Pfam" id="PF00358">
    <property type="entry name" value="PTS_EIIA_1"/>
    <property type="match status" value="1"/>
</dbReference>
<dbReference type="GO" id="GO:0090589">
    <property type="term" value="F:protein-phosphocysteine-trehalose phosphotransferase system transporter activity"/>
    <property type="evidence" value="ECO:0007669"/>
    <property type="project" value="TreeGrafter"/>
</dbReference>
<dbReference type="EMBL" id="QRUP01000010">
    <property type="protein sequence ID" value="RGR74066.1"/>
    <property type="molecule type" value="Genomic_DNA"/>
</dbReference>
<dbReference type="PROSITE" id="PS51098">
    <property type="entry name" value="PTS_EIIB_TYPE_1"/>
    <property type="match status" value="1"/>
</dbReference>
<comment type="caution">
    <text evidence="16">The sequence shown here is derived from an EMBL/GenBank/DDBJ whole genome shotgun (WGS) entry which is preliminary data.</text>
</comment>
<feature type="domain" description="PTS EIIA type-1" evidence="13">
    <location>
        <begin position="493"/>
        <end position="597"/>
    </location>
</feature>
<dbReference type="InterPro" id="IPR001996">
    <property type="entry name" value="PTS_IIB_1"/>
</dbReference>
<feature type="transmembrane region" description="Helical" evidence="12">
    <location>
        <begin position="214"/>
        <end position="234"/>
    </location>
</feature>
<keyword evidence="5" id="KW-0808">Transferase</keyword>
<reference evidence="16 17" key="1">
    <citation type="submission" date="2018-08" db="EMBL/GenBank/DDBJ databases">
        <title>A genome reference for cultivated species of the human gut microbiota.</title>
        <authorList>
            <person name="Zou Y."/>
            <person name="Xue W."/>
            <person name="Luo G."/>
        </authorList>
    </citation>
    <scope>NUCLEOTIDE SEQUENCE [LARGE SCALE GENOMIC DNA]</scope>
    <source>
        <strain evidence="16 17">AF24-29</strain>
    </source>
</reference>
<feature type="transmembrane region" description="Helical" evidence="12">
    <location>
        <begin position="152"/>
        <end position="171"/>
    </location>
</feature>
<keyword evidence="7 12" id="KW-0812">Transmembrane</keyword>
<dbReference type="Pfam" id="PF00367">
    <property type="entry name" value="PTS_EIIB"/>
    <property type="match status" value="1"/>
</dbReference>
<dbReference type="GO" id="GO:0016301">
    <property type="term" value="F:kinase activity"/>
    <property type="evidence" value="ECO:0007669"/>
    <property type="project" value="UniProtKB-KW"/>
</dbReference>
<sequence length="620" mass="66100">MKGNAQEKKMIDEIVRLVGGTENINTAMHCSTRIRFTLKEEKKADVNALENVEGVLGAQWKAGQLQVIIGQKVGRIYEMMIEQYPMTSGGEVPDDFGEKNEEKKKFSFSAILDFLAGCLAPCLPCILGGGLLKGFISLFVMMKVLTSGSDMHTFLSIISDVPFYFLPFLLANSSAKKFNTDAFMAMAVAGMLMYPTVINNAGTAIHLLGFPVTYAKYSGSVIPIILSVWVLKYVYKGVNKVIPDFLRMLFAPICVFIIMGFVALGITGPIGYYLSSYVAMAVNWLFDFSPIVAGFIVGFTRQFIVFTGMHLSLTAIILSNLEVYGRDPLIAIYGISALAVAGAAFGAFLRLKNKNNKEIALSAGISAILGITEPGLYGVLVRFKWPFMAASIASGVGGALSAILGGYGYVVSTPSVISLAIFGDTMPVVALCYAVAFVIALVLTYIKPFDENVEKSERAIQAEKKAVLKIKSEPTAVVAPVDGELIALSQVNDKTFASGVVGEGMAVIPAHGKLSAPVSGTVAMVFPTQHAIGFTTDNGEEILMHIGLDTVGMKGEGFAINVKEGQRVAAGEAIGSFDPELVKTRGLDPVVIVIATKKDGALACKPQGQVQAGSSIYTIG</sequence>
<dbReference type="InterPro" id="IPR050558">
    <property type="entry name" value="PTS_Sugar-Specific_Components"/>
</dbReference>
<protein>
    <submittedName>
        <fullName evidence="16">PTS beta-glucoside transporter subunit EIIBCA</fullName>
    </submittedName>
</protein>
<evidence type="ECO:0000313" key="17">
    <source>
        <dbReference type="Proteomes" id="UP000284178"/>
    </source>
</evidence>
<keyword evidence="9 12" id="KW-1133">Transmembrane helix</keyword>
<dbReference type="Gene3D" id="3.30.1360.60">
    <property type="entry name" value="Glucose permease domain IIB"/>
    <property type="match status" value="1"/>
</dbReference>
<feature type="transmembrane region" description="Helical" evidence="12">
    <location>
        <begin position="110"/>
        <end position="132"/>
    </location>
</feature>
<evidence type="ECO:0000256" key="9">
    <source>
        <dbReference type="ARBA" id="ARBA00022989"/>
    </source>
</evidence>
<feature type="transmembrane region" description="Helical" evidence="12">
    <location>
        <begin position="330"/>
        <end position="349"/>
    </location>
</feature>
<gene>
    <name evidence="16" type="ORF">DWY25_09640</name>
</gene>
<evidence type="ECO:0000313" key="16">
    <source>
        <dbReference type="EMBL" id="RGR74066.1"/>
    </source>
</evidence>
<evidence type="ECO:0000256" key="8">
    <source>
        <dbReference type="ARBA" id="ARBA00022777"/>
    </source>
</evidence>
<dbReference type="InterPro" id="IPR001127">
    <property type="entry name" value="PTS_EIIA_1_perm"/>
</dbReference>
<evidence type="ECO:0000256" key="4">
    <source>
        <dbReference type="ARBA" id="ARBA00022597"/>
    </source>
</evidence>
<feature type="transmembrane region" description="Helical" evidence="12">
    <location>
        <begin position="361"/>
        <end position="381"/>
    </location>
</feature>
<dbReference type="Gene3D" id="2.70.70.10">
    <property type="entry name" value="Glucose Permease (Domain IIA)"/>
    <property type="match status" value="1"/>
</dbReference>
<evidence type="ECO:0000256" key="12">
    <source>
        <dbReference type="SAM" id="Phobius"/>
    </source>
</evidence>
<comment type="subcellular location">
    <subcellularLocation>
        <location evidence="1">Cell membrane</location>
        <topology evidence="1">Multi-pass membrane protein</topology>
    </subcellularLocation>
</comment>
<dbReference type="GO" id="GO:0005886">
    <property type="term" value="C:plasma membrane"/>
    <property type="evidence" value="ECO:0007669"/>
    <property type="project" value="UniProtKB-SubCell"/>
</dbReference>
<proteinExistence type="predicted"/>
<dbReference type="PROSITE" id="PS51093">
    <property type="entry name" value="PTS_EIIA_TYPE_1"/>
    <property type="match status" value="1"/>
</dbReference>
<keyword evidence="4" id="KW-0762">Sugar transport</keyword>
<dbReference type="InterPro" id="IPR013013">
    <property type="entry name" value="PTS_EIIC_1"/>
</dbReference>
<keyword evidence="17" id="KW-1185">Reference proteome</keyword>
<dbReference type="Pfam" id="PF02378">
    <property type="entry name" value="PTS_EIIC"/>
    <property type="match status" value="1"/>
</dbReference>
<dbReference type="CDD" id="cd00212">
    <property type="entry name" value="PTS_IIB_glc"/>
    <property type="match status" value="1"/>
</dbReference>